<evidence type="ECO:0000313" key="3">
    <source>
        <dbReference type="Proteomes" id="UP001189429"/>
    </source>
</evidence>
<evidence type="ECO:0000313" key="2">
    <source>
        <dbReference type="EMBL" id="CAK0828028.1"/>
    </source>
</evidence>
<sequence length="113" mass="11858">GVAGAPGRKPKAPKVKSTEKNPKTTVASGGKGAVPPLANGADFKNFKCKKINWGALVTIAKACAEKTTRARFTSKAYDITKRRATLAAVPKETITTVGRQAYKDAAAAWDAVK</sequence>
<evidence type="ECO:0000256" key="1">
    <source>
        <dbReference type="SAM" id="MobiDB-lite"/>
    </source>
</evidence>
<comment type="caution">
    <text evidence="2">The sequence shown here is derived from an EMBL/GenBank/DDBJ whole genome shotgun (WGS) entry which is preliminary data.</text>
</comment>
<feature type="region of interest" description="Disordered" evidence="1">
    <location>
        <begin position="1"/>
        <end position="40"/>
    </location>
</feature>
<gene>
    <name evidence="2" type="ORF">PCOR1329_LOCUS27394</name>
</gene>
<accession>A0ABN9S961</accession>
<organism evidence="2 3">
    <name type="scientific">Prorocentrum cordatum</name>
    <dbReference type="NCBI Taxonomy" id="2364126"/>
    <lineage>
        <taxon>Eukaryota</taxon>
        <taxon>Sar</taxon>
        <taxon>Alveolata</taxon>
        <taxon>Dinophyceae</taxon>
        <taxon>Prorocentrales</taxon>
        <taxon>Prorocentraceae</taxon>
        <taxon>Prorocentrum</taxon>
    </lineage>
</organism>
<feature type="non-terminal residue" evidence="2">
    <location>
        <position position="1"/>
    </location>
</feature>
<name>A0ABN9S961_9DINO</name>
<reference evidence="2" key="1">
    <citation type="submission" date="2023-10" db="EMBL/GenBank/DDBJ databases">
        <authorList>
            <person name="Chen Y."/>
            <person name="Shah S."/>
            <person name="Dougan E. K."/>
            <person name="Thang M."/>
            <person name="Chan C."/>
        </authorList>
    </citation>
    <scope>NUCLEOTIDE SEQUENCE [LARGE SCALE GENOMIC DNA]</scope>
</reference>
<proteinExistence type="predicted"/>
<dbReference type="EMBL" id="CAUYUJ010009914">
    <property type="protein sequence ID" value="CAK0828028.1"/>
    <property type="molecule type" value="Genomic_DNA"/>
</dbReference>
<protein>
    <submittedName>
        <fullName evidence="2">Uncharacterized protein</fullName>
    </submittedName>
</protein>
<keyword evidence="3" id="KW-1185">Reference proteome</keyword>
<dbReference type="Proteomes" id="UP001189429">
    <property type="component" value="Unassembled WGS sequence"/>
</dbReference>